<dbReference type="AlphaFoldDB" id="A0A317XQU9"/>
<organism evidence="2 3">
    <name type="scientific">Testicularia cyperi</name>
    <dbReference type="NCBI Taxonomy" id="1882483"/>
    <lineage>
        <taxon>Eukaryota</taxon>
        <taxon>Fungi</taxon>
        <taxon>Dikarya</taxon>
        <taxon>Basidiomycota</taxon>
        <taxon>Ustilaginomycotina</taxon>
        <taxon>Ustilaginomycetes</taxon>
        <taxon>Ustilaginales</taxon>
        <taxon>Anthracoideaceae</taxon>
        <taxon>Testicularia</taxon>
    </lineage>
</organism>
<evidence type="ECO:0000313" key="2">
    <source>
        <dbReference type="EMBL" id="PWZ00627.1"/>
    </source>
</evidence>
<gene>
    <name evidence="2" type="ORF">BCV70DRAFT_98590</name>
</gene>
<protein>
    <recommendedName>
        <fullName evidence="4">Secreted protein</fullName>
    </recommendedName>
</protein>
<reference evidence="2 3" key="1">
    <citation type="journal article" date="2018" name="Mol. Biol. Evol.">
        <title>Broad Genomic Sampling Reveals a Smut Pathogenic Ancestry of the Fungal Clade Ustilaginomycotina.</title>
        <authorList>
            <person name="Kijpornyongpan T."/>
            <person name="Mondo S.J."/>
            <person name="Barry K."/>
            <person name="Sandor L."/>
            <person name="Lee J."/>
            <person name="Lipzen A."/>
            <person name="Pangilinan J."/>
            <person name="LaButti K."/>
            <person name="Hainaut M."/>
            <person name="Henrissat B."/>
            <person name="Grigoriev I.V."/>
            <person name="Spatafora J.W."/>
            <person name="Aime M.C."/>
        </authorList>
    </citation>
    <scope>NUCLEOTIDE SEQUENCE [LARGE SCALE GENOMIC DNA]</scope>
    <source>
        <strain evidence="2 3">MCA 3645</strain>
    </source>
</reference>
<feature type="chain" id="PRO_5016238249" description="Secreted protein" evidence="1">
    <location>
        <begin position="30"/>
        <end position="104"/>
    </location>
</feature>
<evidence type="ECO:0000256" key="1">
    <source>
        <dbReference type="SAM" id="SignalP"/>
    </source>
</evidence>
<feature type="signal peptide" evidence="1">
    <location>
        <begin position="1"/>
        <end position="29"/>
    </location>
</feature>
<sequence>MTDGRRVANTIRTATAVGLRLCGCACVWAESTQRAARRRDGRHRPGQWLACWSGRANTLLATGRWSNSQGLMTEASHESMRVNQRKRSACFCPGQTQLPEPPEY</sequence>
<evidence type="ECO:0000313" key="3">
    <source>
        <dbReference type="Proteomes" id="UP000246740"/>
    </source>
</evidence>
<evidence type="ECO:0008006" key="4">
    <source>
        <dbReference type="Google" id="ProtNLM"/>
    </source>
</evidence>
<name>A0A317XQU9_9BASI</name>
<keyword evidence="3" id="KW-1185">Reference proteome</keyword>
<proteinExistence type="predicted"/>
<dbReference type="InParanoid" id="A0A317XQU9"/>
<keyword evidence="1" id="KW-0732">Signal</keyword>
<accession>A0A317XQU9</accession>
<dbReference type="Proteomes" id="UP000246740">
    <property type="component" value="Unassembled WGS sequence"/>
</dbReference>
<dbReference type="EMBL" id="KZ819192">
    <property type="protein sequence ID" value="PWZ00627.1"/>
    <property type="molecule type" value="Genomic_DNA"/>
</dbReference>